<protein>
    <recommendedName>
        <fullName evidence="3">Tail terminator</fullName>
    </recommendedName>
</protein>
<organism evidence="1 2">
    <name type="scientific">Nocardia africana</name>
    <dbReference type="NCBI Taxonomy" id="134964"/>
    <lineage>
        <taxon>Bacteria</taxon>
        <taxon>Bacillati</taxon>
        <taxon>Actinomycetota</taxon>
        <taxon>Actinomycetes</taxon>
        <taxon>Mycobacteriales</taxon>
        <taxon>Nocardiaceae</taxon>
        <taxon>Nocardia</taxon>
    </lineage>
</organism>
<accession>A0A378X191</accession>
<dbReference type="AlphaFoldDB" id="A0A378X191"/>
<evidence type="ECO:0000313" key="1">
    <source>
        <dbReference type="EMBL" id="SUA47209.1"/>
    </source>
</evidence>
<proteinExistence type="predicted"/>
<sequence length="147" mass="16057">MTPIPFAPGAVRAFLIAQPQFTARVPAAAITTRDLPDPLTAACVTLRAPGNVGEDPTLRKPLVQVDVWVPKIEILGGTTDPEELAWDVAALAGDLLARARPQEFRGSGWKARWTDGPITFVDTKRGPDNPLYRATIRVELKMRAPRH</sequence>
<dbReference type="OrthoDB" id="4407453at2"/>
<name>A0A378X191_9NOCA</name>
<dbReference type="Proteomes" id="UP000255082">
    <property type="component" value="Unassembled WGS sequence"/>
</dbReference>
<gene>
    <name evidence="1" type="ORF">NCTC13184_05749</name>
</gene>
<reference evidence="1 2" key="1">
    <citation type="submission" date="2018-06" db="EMBL/GenBank/DDBJ databases">
        <authorList>
            <consortium name="Pathogen Informatics"/>
            <person name="Doyle S."/>
        </authorList>
    </citation>
    <scope>NUCLEOTIDE SEQUENCE [LARGE SCALE GENOMIC DNA]</scope>
    <source>
        <strain evidence="1 2">NCTC13184</strain>
    </source>
</reference>
<dbReference type="RefSeq" id="WP_062962848.1">
    <property type="nucleotide sequence ID" value="NZ_JAJFOE010000001.1"/>
</dbReference>
<dbReference type="EMBL" id="UGRU01000001">
    <property type="protein sequence ID" value="SUA47209.1"/>
    <property type="molecule type" value="Genomic_DNA"/>
</dbReference>
<evidence type="ECO:0008006" key="3">
    <source>
        <dbReference type="Google" id="ProtNLM"/>
    </source>
</evidence>
<evidence type="ECO:0000313" key="2">
    <source>
        <dbReference type="Proteomes" id="UP000255082"/>
    </source>
</evidence>